<dbReference type="HOGENOM" id="CLU_030017_1_0_5"/>
<feature type="transmembrane region" description="Helical" evidence="6">
    <location>
        <begin position="12"/>
        <end position="35"/>
    </location>
</feature>
<evidence type="ECO:0000256" key="2">
    <source>
        <dbReference type="ARBA" id="ARBA00008412"/>
    </source>
</evidence>
<dbReference type="InterPro" id="IPR004896">
    <property type="entry name" value="PucC-rel"/>
</dbReference>
<dbReference type="Proteomes" id="UP000004310">
    <property type="component" value="Unassembled WGS sequence"/>
</dbReference>
<evidence type="ECO:0000313" key="8">
    <source>
        <dbReference type="Proteomes" id="UP000004310"/>
    </source>
</evidence>
<sequence>MRGAAPHSIAGFTWTQIFRLALVQNAIGAMVVLTTSTMNRIMVVELGLAAMVPGALVALHYAVQMLRPRFGHGADRGRSRTRWIVGGLAILALGTVLASVATGLAVSDRLLGLSLASFAFVLIGIGVGASGTNLLALVAAGVAPHRRGPAATLMWTLMIAGFALTAGIAGSFLDPFSAGRLVAVTAATAGLALAVGTLATLGIERSICQETSPKRHDAVNGNFSATMRDVWQESATRRFTVFVFISMLAYSAQDLVLEPFAGLIFAMTPGETTQLAGMQHGGTFLGMIVVALAGFLFARRHPGLLRLLCVTGCLGSALAFAALFAASRTGGEFPLVPTVATLGFFNGLFAVAAIGSMMGLASGTGADESPRHGIRMGLWGAAQAIAFALGGFAGTALVDVTLHFTGSNANAYGGVFLIEGVGFVVSALLAWRCIENRFEFGERARPMANNLSGAAA</sequence>
<comment type="subcellular location">
    <subcellularLocation>
        <location evidence="1">Membrane</location>
        <topology evidence="1">Multi-pass membrane protein</topology>
    </subcellularLocation>
</comment>
<comment type="similarity">
    <text evidence="2">Belongs to the PucC family.</text>
</comment>
<name>Q0FYR0_9HYPH</name>
<feature type="transmembrane region" description="Helical" evidence="6">
    <location>
        <begin position="152"/>
        <end position="173"/>
    </location>
</feature>
<feature type="transmembrane region" description="Helical" evidence="6">
    <location>
        <begin position="410"/>
        <end position="431"/>
    </location>
</feature>
<feature type="transmembrane region" description="Helical" evidence="6">
    <location>
        <begin position="278"/>
        <end position="297"/>
    </location>
</feature>
<evidence type="ECO:0000313" key="7">
    <source>
        <dbReference type="EMBL" id="EAU40248.1"/>
    </source>
</evidence>
<comment type="caution">
    <text evidence="7">The sequence shown here is derived from an EMBL/GenBank/DDBJ whole genome shotgun (WGS) entry which is preliminary data.</text>
</comment>
<dbReference type="RefSeq" id="WP_007067504.1">
    <property type="nucleotide sequence ID" value="NZ_DS022272.1"/>
</dbReference>
<feature type="transmembrane region" description="Helical" evidence="6">
    <location>
        <begin position="304"/>
        <end position="324"/>
    </location>
</feature>
<feature type="transmembrane region" description="Helical" evidence="6">
    <location>
        <begin position="378"/>
        <end position="398"/>
    </location>
</feature>
<evidence type="ECO:0000256" key="6">
    <source>
        <dbReference type="SAM" id="Phobius"/>
    </source>
</evidence>
<evidence type="ECO:0000256" key="5">
    <source>
        <dbReference type="ARBA" id="ARBA00023136"/>
    </source>
</evidence>
<reference evidence="7 8" key="1">
    <citation type="journal article" date="2010" name="J. Bacteriol.">
        <title>Genome sequence of Fulvimarina pelagi HTCC2506T, a Mn(II)-oxidizing alphaproteobacterium possessing an aerobic anoxygenic photosynthetic gene cluster and Xanthorhodopsin.</title>
        <authorList>
            <person name="Kang I."/>
            <person name="Oh H.M."/>
            <person name="Lim S.I."/>
            <person name="Ferriera S."/>
            <person name="Giovannoni S.J."/>
            <person name="Cho J.C."/>
        </authorList>
    </citation>
    <scope>NUCLEOTIDE SEQUENCE [LARGE SCALE GENOMIC DNA]</scope>
    <source>
        <strain evidence="7 8">HTCC2506</strain>
    </source>
</reference>
<accession>Q0FYR0</accession>
<dbReference type="STRING" id="217511.GCA_001463845_01108"/>
<proteinExistence type="inferred from homology"/>
<gene>
    <name evidence="7" type="ORF">FP2506_11847</name>
</gene>
<dbReference type="AlphaFoldDB" id="Q0FYR0"/>
<dbReference type="Pfam" id="PF03209">
    <property type="entry name" value="PUCC"/>
    <property type="match status" value="1"/>
</dbReference>
<dbReference type="eggNOG" id="COG2211">
    <property type="taxonomic scope" value="Bacteria"/>
</dbReference>
<feature type="transmembrane region" description="Helical" evidence="6">
    <location>
        <begin position="344"/>
        <end position="366"/>
    </location>
</feature>
<dbReference type="PANTHER" id="PTHR23538:SF1">
    <property type="entry name" value="44.5 KD BACTERIOCHLOROPHYLL SYNTHASE SUBUNIT"/>
    <property type="match status" value="1"/>
</dbReference>
<keyword evidence="5 6" id="KW-0472">Membrane</keyword>
<feature type="transmembrane region" description="Helical" evidence="6">
    <location>
        <begin position="241"/>
        <end position="266"/>
    </location>
</feature>
<feature type="transmembrane region" description="Helical" evidence="6">
    <location>
        <begin position="179"/>
        <end position="203"/>
    </location>
</feature>
<keyword evidence="4 6" id="KW-1133">Transmembrane helix</keyword>
<dbReference type="InterPro" id="IPR036259">
    <property type="entry name" value="MFS_trans_sf"/>
</dbReference>
<feature type="transmembrane region" description="Helical" evidence="6">
    <location>
        <begin position="83"/>
        <end position="106"/>
    </location>
</feature>
<dbReference type="PANTHER" id="PTHR23538">
    <property type="entry name" value="44.5 KD BACTERIOCHLOROPHYLL SYNTHASE SUBUNIT"/>
    <property type="match status" value="1"/>
</dbReference>
<organism evidence="7 8">
    <name type="scientific">Fulvimarina pelagi HTCC2506</name>
    <dbReference type="NCBI Taxonomy" id="314231"/>
    <lineage>
        <taxon>Bacteria</taxon>
        <taxon>Pseudomonadati</taxon>
        <taxon>Pseudomonadota</taxon>
        <taxon>Alphaproteobacteria</taxon>
        <taxon>Hyphomicrobiales</taxon>
        <taxon>Aurantimonadaceae</taxon>
        <taxon>Fulvimarina</taxon>
    </lineage>
</organism>
<keyword evidence="8" id="KW-1185">Reference proteome</keyword>
<evidence type="ECO:0000256" key="1">
    <source>
        <dbReference type="ARBA" id="ARBA00004141"/>
    </source>
</evidence>
<protein>
    <submittedName>
        <fullName evidence="7">PUCC protein</fullName>
    </submittedName>
</protein>
<evidence type="ECO:0000256" key="3">
    <source>
        <dbReference type="ARBA" id="ARBA00022692"/>
    </source>
</evidence>
<dbReference type="CDD" id="cd06176">
    <property type="entry name" value="MFS_BCD_PucC-like"/>
    <property type="match status" value="1"/>
</dbReference>
<dbReference type="EMBL" id="AATP01000009">
    <property type="protein sequence ID" value="EAU40248.1"/>
    <property type="molecule type" value="Genomic_DNA"/>
</dbReference>
<dbReference type="InterPro" id="IPR026036">
    <property type="entry name" value="PucC"/>
</dbReference>
<dbReference type="GO" id="GO:0016020">
    <property type="term" value="C:membrane"/>
    <property type="evidence" value="ECO:0007669"/>
    <property type="project" value="UniProtKB-SubCell"/>
</dbReference>
<feature type="transmembrane region" description="Helical" evidence="6">
    <location>
        <begin position="118"/>
        <end position="140"/>
    </location>
</feature>
<dbReference type="SUPFAM" id="SSF103473">
    <property type="entry name" value="MFS general substrate transporter"/>
    <property type="match status" value="1"/>
</dbReference>
<dbReference type="Gene3D" id="1.20.1250.20">
    <property type="entry name" value="MFS general substrate transporter like domains"/>
    <property type="match status" value="2"/>
</dbReference>
<feature type="transmembrane region" description="Helical" evidence="6">
    <location>
        <begin position="41"/>
        <end position="63"/>
    </location>
</feature>
<evidence type="ECO:0000256" key="4">
    <source>
        <dbReference type="ARBA" id="ARBA00022989"/>
    </source>
</evidence>
<dbReference type="PIRSF" id="PIRSF016565">
    <property type="entry name" value="PucC"/>
    <property type="match status" value="1"/>
</dbReference>
<keyword evidence="3 6" id="KW-0812">Transmembrane</keyword>